<comment type="caution">
    <text evidence="2">The sequence shown here is derived from an EMBL/GenBank/DDBJ whole genome shotgun (WGS) entry which is preliminary data.</text>
</comment>
<organism evidence="2 3">
    <name type="scientific">Araneus ventricosus</name>
    <name type="common">Orbweaver spider</name>
    <name type="synonym">Epeira ventricosa</name>
    <dbReference type="NCBI Taxonomy" id="182803"/>
    <lineage>
        <taxon>Eukaryota</taxon>
        <taxon>Metazoa</taxon>
        <taxon>Ecdysozoa</taxon>
        <taxon>Arthropoda</taxon>
        <taxon>Chelicerata</taxon>
        <taxon>Arachnida</taxon>
        <taxon>Araneae</taxon>
        <taxon>Araneomorphae</taxon>
        <taxon>Entelegynae</taxon>
        <taxon>Araneoidea</taxon>
        <taxon>Araneidae</taxon>
        <taxon>Araneus</taxon>
    </lineage>
</organism>
<dbReference type="Proteomes" id="UP000499080">
    <property type="component" value="Unassembled WGS sequence"/>
</dbReference>
<name>A0A4Y2FX31_ARAVE</name>
<protein>
    <submittedName>
        <fullName evidence="2">Uncharacterized protein</fullName>
    </submittedName>
</protein>
<proteinExistence type="predicted"/>
<feature type="region of interest" description="Disordered" evidence="1">
    <location>
        <begin position="1"/>
        <end position="23"/>
    </location>
</feature>
<evidence type="ECO:0000256" key="1">
    <source>
        <dbReference type="SAM" id="MobiDB-lite"/>
    </source>
</evidence>
<reference evidence="2 3" key="1">
    <citation type="journal article" date="2019" name="Sci. Rep.">
        <title>Orb-weaving spider Araneus ventricosus genome elucidates the spidroin gene catalogue.</title>
        <authorList>
            <person name="Kono N."/>
            <person name="Nakamura H."/>
            <person name="Ohtoshi R."/>
            <person name="Moran D.A.P."/>
            <person name="Shinohara A."/>
            <person name="Yoshida Y."/>
            <person name="Fujiwara M."/>
            <person name="Mori M."/>
            <person name="Tomita M."/>
            <person name="Arakawa K."/>
        </authorList>
    </citation>
    <scope>NUCLEOTIDE SEQUENCE [LARGE SCALE GENOMIC DNA]</scope>
</reference>
<gene>
    <name evidence="2" type="ORF">AVEN_109664_1</name>
</gene>
<sequence>MFLEQEASICGSSGGKREEQKISSRGRMYFLRKHLSKSSPANDDPPKEDEICRICLERERRLEGKARQPPGQQTRVETLREIFTLIKMSDSLRERAVEISEMKQES</sequence>
<dbReference type="EMBL" id="BGPR01001122">
    <property type="protein sequence ID" value="GBM46082.1"/>
    <property type="molecule type" value="Genomic_DNA"/>
</dbReference>
<dbReference type="AlphaFoldDB" id="A0A4Y2FX31"/>
<evidence type="ECO:0000313" key="3">
    <source>
        <dbReference type="Proteomes" id="UP000499080"/>
    </source>
</evidence>
<accession>A0A4Y2FX31</accession>
<keyword evidence="3" id="KW-1185">Reference proteome</keyword>
<evidence type="ECO:0000313" key="2">
    <source>
        <dbReference type="EMBL" id="GBM46082.1"/>
    </source>
</evidence>